<evidence type="ECO:0000256" key="3">
    <source>
        <dbReference type="ARBA" id="ARBA00022448"/>
    </source>
</evidence>
<dbReference type="InParanoid" id="A0A3B1IQ02"/>
<dbReference type="OrthoDB" id="1436450at2759"/>
<keyword evidence="6" id="KW-0342">GTP-binding</keyword>
<dbReference type="Bgee" id="ENSAMXG00000032663">
    <property type="expression patterns" value="Expressed in mesonephros and 4 other cell types or tissues"/>
</dbReference>
<reference evidence="12" key="1">
    <citation type="submission" date="2013-03" db="EMBL/GenBank/DDBJ databases">
        <authorList>
            <person name="Jeffery W."/>
            <person name="Warren W."/>
            <person name="Wilson R.K."/>
        </authorList>
    </citation>
    <scope>NUCLEOTIDE SEQUENCE</scope>
    <source>
        <strain evidence="12">female</strain>
    </source>
</reference>
<dbReference type="GeneTree" id="ENSGT00940000166196"/>
<proteinExistence type="inferred from homology"/>
<evidence type="ECO:0000256" key="2">
    <source>
        <dbReference type="ARBA" id="ARBA00006270"/>
    </source>
</evidence>
<dbReference type="GO" id="GO:0005764">
    <property type="term" value="C:lysosome"/>
    <property type="evidence" value="ECO:0007669"/>
    <property type="project" value="UniProtKB-ARBA"/>
</dbReference>
<dbReference type="InterPro" id="IPR001806">
    <property type="entry name" value="Small_GTPase"/>
</dbReference>
<dbReference type="PROSITE" id="PS51420">
    <property type="entry name" value="RHO"/>
    <property type="match status" value="1"/>
</dbReference>
<dbReference type="AlphaFoldDB" id="A0A3B1IQ02"/>
<dbReference type="PROSITE" id="PS51419">
    <property type="entry name" value="RAB"/>
    <property type="match status" value="1"/>
</dbReference>
<evidence type="ECO:0000313" key="11">
    <source>
        <dbReference type="Ensembl" id="ENSAMXP00000031284.1"/>
    </source>
</evidence>
<dbReference type="OMA" id="MTEWSTP"/>
<evidence type="ECO:0000313" key="12">
    <source>
        <dbReference type="Proteomes" id="UP000018467"/>
    </source>
</evidence>
<keyword evidence="5" id="KW-0653">Protein transport</keyword>
<name>A0A3B1IQ02_ASTMX</name>
<dbReference type="STRING" id="7994.ENSAMXP00000031284"/>
<keyword evidence="8" id="KW-0636">Prenylation</keyword>
<dbReference type="KEGG" id="amex:103042533"/>
<reference evidence="11" key="4">
    <citation type="submission" date="2025-09" db="UniProtKB">
        <authorList>
            <consortium name="Ensembl"/>
        </authorList>
    </citation>
    <scope>IDENTIFICATION</scope>
</reference>
<dbReference type="SMART" id="SM00173">
    <property type="entry name" value="RAS"/>
    <property type="match status" value="1"/>
</dbReference>
<evidence type="ECO:0000256" key="6">
    <source>
        <dbReference type="ARBA" id="ARBA00023134"/>
    </source>
</evidence>
<keyword evidence="7" id="KW-0449">Lipoprotein</keyword>
<dbReference type="GO" id="GO:0005770">
    <property type="term" value="C:late endosome"/>
    <property type="evidence" value="ECO:0007669"/>
    <property type="project" value="TreeGrafter"/>
</dbReference>
<dbReference type="GO" id="GO:0008333">
    <property type="term" value="P:endosome to lysosome transport"/>
    <property type="evidence" value="ECO:0007669"/>
    <property type="project" value="TreeGrafter"/>
</dbReference>
<comment type="subcellular location">
    <subcellularLocation>
        <location evidence="1">Cytoplasmic vesicle</location>
        <location evidence="1">Phagosome membrane</location>
        <topology evidence="1">Lipid-anchor</topology>
        <orientation evidence="1">Cytoplasmic side</orientation>
    </subcellularLocation>
</comment>
<evidence type="ECO:0000256" key="8">
    <source>
        <dbReference type="ARBA" id="ARBA00023289"/>
    </source>
</evidence>
<keyword evidence="4" id="KW-0547">Nucleotide-binding</keyword>
<dbReference type="NCBIfam" id="TIGR00231">
    <property type="entry name" value="small_GTP"/>
    <property type="match status" value="1"/>
</dbReference>
<organism evidence="11 12">
    <name type="scientific">Astyanax mexicanus</name>
    <name type="common">Blind cave fish</name>
    <name type="synonym">Astyanax fasciatus mexicanus</name>
    <dbReference type="NCBI Taxonomy" id="7994"/>
    <lineage>
        <taxon>Eukaryota</taxon>
        <taxon>Metazoa</taxon>
        <taxon>Chordata</taxon>
        <taxon>Craniata</taxon>
        <taxon>Vertebrata</taxon>
        <taxon>Euteleostomi</taxon>
        <taxon>Actinopterygii</taxon>
        <taxon>Neopterygii</taxon>
        <taxon>Teleostei</taxon>
        <taxon>Ostariophysi</taxon>
        <taxon>Characiformes</taxon>
        <taxon>Characoidei</taxon>
        <taxon>Acestrorhamphidae</taxon>
        <taxon>Acestrorhamphinae</taxon>
        <taxon>Astyanax</taxon>
    </lineage>
</organism>
<dbReference type="SMART" id="SM00174">
    <property type="entry name" value="RHO"/>
    <property type="match status" value="1"/>
</dbReference>
<dbReference type="InterPro" id="IPR027417">
    <property type="entry name" value="P-loop_NTPase"/>
</dbReference>
<dbReference type="GO" id="GO:0015031">
    <property type="term" value="P:protein transport"/>
    <property type="evidence" value="ECO:0007669"/>
    <property type="project" value="UniProtKB-KW"/>
</dbReference>
<dbReference type="GO" id="GO:0030670">
    <property type="term" value="C:phagocytic vesicle membrane"/>
    <property type="evidence" value="ECO:0007669"/>
    <property type="project" value="UniProtKB-SubCell"/>
</dbReference>
<dbReference type="InterPro" id="IPR005225">
    <property type="entry name" value="Small_GTP-bd"/>
</dbReference>
<comment type="function">
    <text evidence="9">Controls vesicular trafficking from endosomes to the trans-Golgi network (TGN). Acts as a negative regulator of TLR9 signaling and can suppress TLR9-triggered TNFA, IL6, and IFNB production in macrophages by promoting TLR9 lysosomal degradation. Also negatively regulates TLR4 signaling in macrophages by promoting lysosomal degradation of TLR4. Promotes megakaryocytic differentiation by increasing NF-kappa-B-dependent IL6 production and subsequently enhancing the association of STAT3 with GATA1. Not involved in the regulation of the EGF- and EGFR degradation pathway.</text>
</comment>
<dbReference type="GO" id="GO:0090385">
    <property type="term" value="P:phagosome-lysosome fusion"/>
    <property type="evidence" value="ECO:0007669"/>
    <property type="project" value="TreeGrafter"/>
</dbReference>
<dbReference type="Gene3D" id="3.40.50.300">
    <property type="entry name" value="P-loop containing nucleotide triphosphate hydrolases"/>
    <property type="match status" value="1"/>
</dbReference>
<dbReference type="GO" id="GO:0002682">
    <property type="term" value="P:regulation of immune system process"/>
    <property type="evidence" value="ECO:0007669"/>
    <property type="project" value="UniProtKB-ARBA"/>
</dbReference>
<comment type="similarity">
    <text evidence="2">Belongs to the small GTPase superfamily. Rab family.</text>
</comment>
<dbReference type="GO" id="GO:0003924">
    <property type="term" value="F:GTPase activity"/>
    <property type="evidence" value="ECO:0007669"/>
    <property type="project" value="InterPro"/>
</dbReference>
<keyword evidence="12" id="KW-1185">Reference proteome</keyword>
<reference evidence="12" key="2">
    <citation type="journal article" date="2014" name="Nat. Commun.">
        <title>The cavefish genome reveals candidate genes for eye loss.</title>
        <authorList>
            <person name="McGaugh S.E."/>
            <person name="Gross J.B."/>
            <person name="Aken B."/>
            <person name="Blin M."/>
            <person name="Borowsky R."/>
            <person name="Chalopin D."/>
            <person name="Hinaux H."/>
            <person name="Jeffery W.R."/>
            <person name="Keene A."/>
            <person name="Ma L."/>
            <person name="Minx P."/>
            <person name="Murphy D."/>
            <person name="O'Quin K.E."/>
            <person name="Retaux S."/>
            <person name="Rohner N."/>
            <person name="Searle S.M."/>
            <person name="Stahl B.A."/>
            <person name="Tabin C."/>
            <person name="Volff J.N."/>
            <person name="Yoshizawa M."/>
            <person name="Warren W.C."/>
        </authorList>
    </citation>
    <scope>NUCLEOTIDE SEQUENCE [LARGE SCALE GENOMIC DNA]</scope>
    <source>
        <strain evidence="12">female</strain>
    </source>
</reference>
<dbReference type="Ensembl" id="ENSAMXT00000045308.1">
    <property type="protein sequence ID" value="ENSAMXP00000031284.1"/>
    <property type="gene ID" value="ENSAMXG00000032663.1"/>
</dbReference>
<dbReference type="PANTHER" id="PTHR47981">
    <property type="entry name" value="RAB FAMILY"/>
    <property type="match status" value="1"/>
</dbReference>
<keyword evidence="3" id="KW-0813">Transport</keyword>
<evidence type="ECO:0000256" key="9">
    <source>
        <dbReference type="ARBA" id="ARBA00058158"/>
    </source>
</evidence>
<dbReference type="FunFam" id="3.40.50.300:FF:000751">
    <property type="entry name" value="Rab family GTPase, putative"/>
    <property type="match status" value="1"/>
</dbReference>
<dbReference type="Pfam" id="PF00071">
    <property type="entry name" value="Ras"/>
    <property type="match status" value="1"/>
</dbReference>
<dbReference type="GeneID" id="103042533"/>
<evidence type="ECO:0000256" key="10">
    <source>
        <dbReference type="ARBA" id="ARBA00067801"/>
    </source>
</evidence>
<dbReference type="SUPFAM" id="SSF52540">
    <property type="entry name" value="P-loop containing nucleoside triphosphate hydrolases"/>
    <property type="match status" value="1"/>
</dbReference>
<dbReference type="GO" id="GO:0005525">
    <property type="term" value="F:GTP binding"/>
    <property type="evidence" value="ECO:0007669"/>
    <property type="project" value="UniProtKB-KW"/>
</dbReference>
<sequence>MRGLSDMMGDWTKPHLKVVLVGNSGVGKTSLMTRFVDHRFTNMYRATIGVDFLTKELTVDKNTVILQLWDTAGSERFFSLGSALYRGAHCCLLVFDLGSDSSFRALDGWISEVLLQTDPADPAERGTFPFIVVGNKTDLQTRQVCSERVQQWCEGLGAEYFECSAKENTAVDSAFITAARAALRTFKHSAVDQTNNIQITDKDQEQHPNYRESKCSC</sequence>
<accession>A0A3B1IQ02</accession>
<evidence type="ECO:0000256" key="7">
    <source>
        <dbReference type="ARBA" id="ARBA00023288"/>
    </source>
</evidence>
<reference evidence="11" key="3">
    <citation type="submission" date="2025-08" db="UniProtKB">
        <authorList>
            <consortium name="Ensembl"/>
        </authorList>
    </citation>
    <scope>IDENTIFICATION</scope>
</reference>
<protein>
    <recommendedName>
        <fullName evidence="10">Ras-related protein Rab-7b</fullName>
    </recommendedName>
</protein>
<dbReference type="PROSITE" id="PS51421">
    <property type="entry name" value="RAS"/>
    <property type="match status" value="1"/>
</dbReference>
<dbReference type="Proteomes" id="UP000018467">
    <property type="component" value="Unassembled WGS sequence"/>
</dbReference>
<evidence type="ECO:0000256" key="4">
    <source>
        <dbReference type="ARBA" id="ARBA00022741"/>
    </source>
</evidence>
<dbReference type="SMART" id="SM00175">
    <property type="entry name" value="RAB"/>
    <property type="match status" value="1"/>
</dbReference>
<dbReference type="SMART" id="SM00176">
    <property type="entry name" value="RAN"/>
    <property type="match status" value="1"/>
</dbReference>
<evidence type="ECO:0000256" key="5">
    <source>
        <dbReference type="ARBA" id="ARBA00022927"/>
    </source>
</evidence>
<evidence type="ECO:0000256" key="1">
    <source>
        <dbReference type="ARBA" id="ARBA00004616"/>
    </source>
</evidence>
<dbReference type="PANTHER" id="PTHR47981:SF6">
    <property type="entry name" value="SI:DKEY-13A21.4"/>
    <property type="match status" value="1"/>
</dbReference>
<dbReference type="PRINTS" id="PR00449">
    <property type="entry name" value="RASTRNSFRMNG"/>
</dbReference>